<feature type="repeat" description="PPR" evidence="2">
    <location>
        <begin position="89"/>
        <end position="123"/>
    </location>
</feature>
<accession>A0A1U7ZPA4</accession>
<evidence type="ECO:0000313" key="4">
    <source>
        <dbReference type="Proteomes" id="UP000189703"/>
    </source>
</evidence>
<dbReference type="InterPro" id="IPR011990">
    <property type="entry name" value="TPR-like_helical_dom_sf"/>
</dbReference>
<dbReference type="GO" id="GO:0009451">
    <property type="term" value="P:RNA modification"/>
    <property type="evidence" value="ECO:0007669"/>
    <property type="project" value="InterPro"/>
</dbReference>
<evidence type="ECO:0000256" key="3">
    <source>
        <dbReference type="SAM" id="MobiDB-lite"/>
    </source>
</evidence>
<dbReference type="PROSITE" id="PS51375">
    <property type="entry name" value="PPR"/>
    <property type="match status" value="1"/>
</dbReference>
<dbReference type="Pfam" id="PF13812">
    <property type="entry name" value="PPR_3"/>
    <property type="match status" value="1"/>
</dbReference>
<feature type="region of interest" description="Disordered" evidence="3">
    <location>
        <begin position="1"/>
        <end position="25"/>
    </location>
</feature>
<protein>
    <submittedName>
        <fullName evidence="5">Pentatricopeptide repeat-containing protein At5g61800-like</fullName>
    </submittedName>
</protein>
<dbReference type="OrthoDB" id="600868at2759"/>
<name>A0A1U7ZPA4_NELNU</name>
<gene>
    <name evidence="5" type="primary">LOC104595913</name>
</gene>
<dbReference type="PANTHER" id="PTHR47926">
    <property type="entry name" value="PENTATRICOPEPTIDE REPEAT-CONTAINING PROTEIN"/>
    <property type="match status" value="1"/>
</dbReference>
<dbReference type="NCBIfam" id="TIGR00756">
    <property type="entry name" value="PPR"/>
    <property type="match status" value="2"/>
</dbReference>
<dbReference type="GO" id="GO:0003723">
    <property type="term" value="F:RNA binding"/>
    <property type="evidence" value="ECO:0007669"/>
    <property type="project" value="InterPro"/>
</dbReference>
<dbReference type="Pfam" id="PF01535">
    <property type="entry name" value="PPR"/>
    <property type="match status" value="2"/>
</dbReference>
<dbReference type="AlphaFoldDB" id="A0A1U7ZPA4"/>
<sequence length="279" mass="31270">MVVRSEQFFRNQRTEDETVKSHPLAGDGNYAEIQETGVCKRYKVDGQDMELDGSYHVVVFSRNRTIDNLIKCGRLDSAIEIFEAMPVCDIISWNLVIAGHAHHGFPKLALDLFKEMVSQGLRESPSTCSSVLGICSDAGFYQEGLQVHCRVVLLGFNANLFVGSALIDLYLQASYLKPDSLEDEIKFGVDPNGVTFYYLIYACARHRMGREGLKMLETMIQEVLKPDVVTFLSVLMGCSHSGLVREGQLIFESMETIHVVYLDKRLVRGSKIVAKMLTS</sequence>
<organism evidence="4 5">
    <name type="scientific">Nelumbo nucifera</name>
    <name type="common">Sacred lotus</name>
    <dbReference type="NCBI Taxonomy" id="4432"/>
    <lineage>
        <taxon>Eukaryota</taxon>
        <taxon>Viridiplantae</taxon>
        <taxon>Streptophyta</taxon>
        <taxon>Embryophyta</taxon>
        <taxon>Tracheophyta</taxon>
        <taxon>Spermatophyta</taxon>
        <taxon>Magnoliopsida</taxon>
        <taxon>Proteales</taxon>
        <taxon>Nelumbonaceae</taxon>
        <taxon>Nelumbo</taxon>
    </lineage>
</organism>
<dbReference type="Gene3D" id="1.25.40.10">
    <property type="entry name" value="Tetratricopeptide repeat domain"/>
    <property type="match status" value="2"/>
</dbReference>
<dbReference type="InterPro" id="IPR046960">
    <property type="entry name" value="PPR_At4g14850-like_plant"/>
</dbReference>
<reference evidence="5" key="1">
    <citation type="submission" date="2025-08" db="UniProtKB">
        <authorList>
            <consortium name="RefSeq"/>
        </authorList>
    </citation>
    <scope>IDENTIFICATION</scope>
</reference>
<keyword evidence="4" id="KW-1185">Reference proteome</keyword>
<dbReference type="KEGG" id="nnu:104595913"/>
<evidence type="ECO:0000256" key="1">
    <source>
        <dbReference type="ARBA" id="ARBA00022737"/>
    </source>
</evidence>
<dbReference type="RefSeq" id="XP_010255176.1">
    <property type="nucleotide sequence ID" value="XM_010256874.1"/>
</dbReference>
<keyword evidence="1" id="KW-0677">Repeat</keyword>
<evidence type="ECO:0000256" key="2">
    <source>
        <dbReference type="PROSITE-ProRule" id="PRU00708"/>
    </source>
</evidence>
<dbReference type="InterPro" id="IPR002885">
    <property type="entry name" value="PPR_rpt"/>
</dbReference>
<dbReference type="Proteomes" id="UP000189703">
    <property type="component" value="Unplaced"/>
</dbReference>
<dbReference type="InParanoid" id="A0A1U7ZPA4"/>
<proteinExistence type="predicted"/>
<dbReference type="GeneID" id="104595913"/>
<evidence type="ECO:0000313" key="5">
    <source>
        <dbReference type="RefSeq" id="XP_010255176.1"/>
    </source>
</evidence>
<dbReference type="eggNOG" id="KOG4197">
    <property type="taxonomic scope" value="Eukaryota"/>
</dbReference>